<dbReference type="EMBL" id="RWJN01000265">
    <property type="protein sequence ID" value="TCD63944.1"/>
    <property type="molecule type" value="Genomic_DNA"/>
</dbReference>
<accession>A0A4R0RNL4</accession>
<dbReference type="PANTHER" id="PTHR31005">
    <property type="entry name" value="DUF4139 DOMAIN-CONTAINING PROTEIN"/>
    <property type="match status" value="1"/>
</dbReference>
<feature type="domain" description="DUF4140" evidence="2">
    <location>
        <begin position="17"/>
        <end position="159"/>
    </location>
</feature>
<evidence type="ECO:0000313" key="4">
    <source>
        <dbReference type="Proteomes" id="UP000292702"/>
    </source>
</evidence>
<evidence type="ECO:0008006" key="5">
    <source>
        <dbReference type="Google" id="ProtNLM"/>
    </source>
</evidence>
<dbReference type="Pfam" id="PF13598">
    <property type="entry name" value="DUF4139"/>
    <property type="match status" value="1"/>
</dbReference>
<gene>
    <name evidence="3" type="ORF">EIP91_004754</name>
</gene>
<dbReference type="Proteomes" id="UP000292702">
    <property type="component" value="Unassembled WGS sequence"/>
</dbReference>
<reference evidence="3 4" key="1">
    <citation type="submission" date="2018-11" db="EMBL/GenBank/DDBJ databases">
        <title>Genome assembly of Steccherinum ochraceum LE-BIN_3174, the white-rot fungus of the Steccherinaceae family (The Residual Polyporoid clade, Polyporales, Basidiomycota).</title>
        <authorList>
            <person name="Fedorova T.V."/>
            <person name="Glazunova O.A."/>
            <person name="Landesman E.O."/>
            <person name="Moiseenko K.V."/>
            <person name="Psurtseva N.V."/>
            <person name="Savinova O.S."/>
            <person name="Shakhova N.V."/>
            <person name="Tyazhelova T.V."/>
            <person name="Vasina D.V."/>
        </authorList>
    </citation>
    <scope>NUCLEOTIDE SEQUENCE [LARGE SCALE GENOMIC DNA]</scope>
    <source>
        <strain evidence="3 4">LE-BIN_3174</strain>
    </source>
</reference>
<sequence length="700" mass="74549">MATHHNVDAAELAIQSVTVFKSDRAQIVRVFSLGLKDGENIVVVNNLPNSLDPNSIRVSGLGGSSTLADVVCNIPTRNPAANDAQFALGQRKQALLEEKLIRSQEASILFAYGNSLSHDKIAPSEVSTILGTFREERRKGSEAVRALEDQLRALDEEQASSVDANKKGFAKTKVTITLIAVRECTVSLRMTYLVSRAKWYATYDLHASSTDIDTVSLQYRARITQFTGENWANTQLTLSTSDAQSHQIPSLGVYKISKPSSLFKFPAPAYPPQRGGLFGGGGSPRIQPFPARMPAASVFGSSPGDIGGNASGGLFGQSNTAGVVSGAPPAPGQTPGPLFGFGSVPFGASTTAHQPNSVFGSGQGMPSPSTPAAFAALKGNGAQTSGAIRRALATPITPTSFVQQPLLPAPADTTMDDYDVVNVTEADPDVQALMAEGTMSVKSTTLSTSFTVEGKATIQSDGASHTVPIASFTCSSTIKRISVPRLSSSVYLQCRVENATEYQLLPGTVGVFLDEEYVSKTAIKDTVLDGTFECALGVDPALRVVYERDTAEKPIMETTRPFGDTAKAITRCSARTTVQNKSSTVVKNLVVRDSLPIPGGADDEKDLFKVQLRKPEGLVEASADELVDVRNEVGSSEVDKKKLAGVKRKIRWSKGDNGKGGEEEGKYEWVVDVLPGEEVSLIAEWDIKAPNSVKWEEVLS</sequence>
<dbReference type="InterPro" id="IPR025554">
    <property type="entry name" value="DUF4140"/>
</dbReference>
<evidence type="ECO:0000313" key="3">
    <source>
        <dbReference type="EMBL" id="TCD63944.1"/>
    </source>
</evidence>
<dbReference type="InterPro" id="IPR037291">
    <property type="entry name" value="DUF4139"/>
</dbReference>
<dbReference type="Pfam" id="PF13600">
    <property type="entry name" value="DUF4140"/>
    <property type="match status" value="1"/>
</dbReference>
<evidence type="ECO:0000259" key="2">
    <source>
        <dbReference type="Pfam" id="PF13600"/>
    </source>
</evidence>
<protein>
    <recommendedName>
        <fullName evidence="5">DUF4139 domain-containing protein</fullName>
    </recommendedName>
</protein>
<keyword evidence="4" id="KW-1185">Reference proteome</keyword>
<name>A0A4R0RNL4_9APHY</name>
<comment type="caution">
    <text evidence="3">The sequence shown here is derived from an EMBL/GenBank/DDBJ whole genome shotgun (WGS) entry which is preliminary data.</text>
</comment>
<dbReference type="InterPro" id="IPR011935">
    <property type="entry name" value="CHP02231"/>
</dbReference>
<feature type="domain" description="DUF4139" evidence="1">
    <location>
        <begin position="188"/>
        <end position="691"/>
    </location>
</feature>
<dbReference type="STRING" id="92696.A0A4R0RNL4"/>
<dbReference type="PANTHER" id="PTHR31005:SF8">
    <property type="entry name" value="DUF4139 DOMAIN-CONTAINING PROTEIN"/>
    <property type="match status" value="1"/>
</dbReference>
<evidence type="ECO:0000259" key="1">
    <source>
        <dbReference type="Pfam" id="PF13598"/>
    </source>
</evidence>
<dbReference type="AlphaFoldDB" id="A0A4R0RNL4"/>
<organism evidence="3 4">
    <name type="scientific">Steccherinum ochraceum</name>
    <dbReference type="NCBI Taxonomy" id="92696"/>
    <lineage>
        <taxon>Eukaryota</taxon>
        <taxon>Fungi</taxon>
        <taxon>Dikarya</taxon>
        <taxon>Basidiomycota</taxon>
        <taxon>Agaricomycotina</taxon>
        <taxon>Agaricomycetes</taxon>
        <taxon>Polyporales</taxon>
        <taxon>Steccherinaceae</taxon>
        <taxon>Steccherinum</taxon>
    </lineage>
</organism>
<dbReference type="OrthoDB" id="10068793at2759"/>
<proteinExistence type="predicted"/>